<name>A0ACC6KY96_9SPHI</name>
<evidence type="ECO:0000313" key="2">
    <source>
        <dbReference type="Proteomes" id="UP001246858"/>
    </source>
</evidence>
<organism evidence="1 2">
    <name type="scientific">Pedobacter africanus</name>
    <dbReference type="NCBI Taxonomy" id="151894"/>
    <lineage>
        <taxon>Bacteria</taxon>
        <taxon>Pseudomonadati</taxon>
        <taxon>Bacteroidota</taxon>
        <taxon>Sphingobacteriia</taxon>
        <taxon>Sphingobacteriales</taxon>
        <taxon>Sphingobacteriaceae</taxon>
        <taxon>Pedobacter</taxon>
    </lineage>
</organism>
<gene>
    <name evidence="1" type="ORF">J2X78_002633</name>
</gene>
<dbReference type="Proteomes" id="UP001246858">
    <property type="component" value="Unassembled WGS sequence"/>
</dbReference>
<evidence type="ECO:0000313" key="1">
    <source>
        <dbReference type="EMBL" id="MDR6784068.1"/>
    </source>
</evidence>
<proteinExistence type="predicted"/>
<accession>A0ACC6KY96</accession>
<dbReference type="EMBL" id="JAVDTF010000002">
    <property type="protein sequence ID" value="MDR6784068.1"/>
    <property type="molecule type" value="Genomic_DNA"/>
</dbReference>
<comment type="caution">
    <text evidence="1">The sequence shown here is derived from an EMBL/GenBank/DDBJ whole genome shotgun (WGS) entry which is preliminary data.</text>
</comment>
<sequence length="1066" mass="118795">MRLTIFLLIAGCLAVQASGYAQKVSLSVRNAGIESVCLNIKQQTGYFFLYDADVLKKSGKVSLELKNAELTEALKQLTAGKALDYKIIDKTVIISEAKNSTRVTQEDIIIKGTVKSKEVPGQANLSLPGVVVTVKGTKKATATNGEGAYTIQAPANGILIFSMVGYGTREIAINGNKIIDVVMAETASDLQEVIVTAYGTSERKENQIGSAFVVTNKDLENKPLDRIDRLLEGLVPGLQYGVQDGADNTSSARTRHQTRIRGEASFGASNEPLWVIDGVPLNTGNETNQILGVETSISPLTYLNPNDIESIVVLKDATATTIYGANGSNGVILITTKKGASGEKTLSYGFRGGLNLINNSRFHVLNANEYRELYKESYINNNALDQSKMPDLGTTNTDWYDVFFRTGVATNHNLSFSGAHKNTRYFVSGAYYNEKMIMMKNDVERLSGRINIDQKISNSIDLFLRVGASHNRNNIFNPGDSYYINRPIDSPYNPDGTYVDAFYNKLREAEYNDNTQKANVLNGNIGGTIKIFPGLTYTTTNGIDYKSVKENIYGSMFATSNKNEGKATFSKSRTIDWNSQHRLNYEKTIKEHDFSVLLGAEALSDDLSSGSLIGYGFEDDYIRNPNYAQRIQTTVGGSRKNSLSYYGQFRYTLSNKYSVLGSFRRDGSSDFGSDVKWATFNSVGASWTVSNEKFWNIKKIDFAKLKLSYGTNGNSRFGAYRSKGLYRFLENDTYNDQPGAVMYTGENPVLSWETTYIVNGGLSLGLFNRISMEIEFYRNITKGMLDKIEVTRTTGFNSIDQNIGSVKNSGIEMNLITQNIQKKDFEWTTKFNIAHNTNKILKLNNDNVKVLDKTIRVVGLDASSFYLVRWAGVDPRDGGPLWYDARGNITKTFDLANRVITKAATPDFFGGMTNTFQYKAFSLSSLFIYNVGGYAFSVLQRDSESDGRNLAAENQSRNLLDRWREPGDLSIIPKTVLGENADNGRNSTRFLHKKTSLRLQNISLNYNLSEKFLRQISLRRANVYLQADNVAFWTPYDTKKDYNDYRNSFNPYPQPLVLSFGVNVSL</sequence>
<reference evidence="1" key="1">
    <citation type="submission" date="2023-07" db="EMBL/GenBank/DDBJ databases">
        <title>Sorghum-associated microbial communities from plants grown in Nebraska, USA.</title>
        <authorList>
            <person name="Schachtman D."/>
        </authorList>
    </citation>
    <scope>NUCLEOTIDE SEQUENCE</scope>
    <source>
        <strain evidence="1">2697</strain>
    </source>
</reference>
<keyword evidence="2" id="KW-1185">Reference proteome</keyword>
<protein>
    <submittedName>
        <fullName evidence="1">TonB-linked SusC/RagA family outer membrane protein</fullName>
    </submittedName>
</protein>